<comment type="similarity">
    <text evidence="2">Belongs to the MurCDEF family. MurE subfamily.</text>
</comment>
<dbReference type="PROSITE" id="PS01011">
    <property type="entry name" value="FOLYLPOLYGLU_SYNT_1"/>
    <property type="match status" value="1"/>
</dbReference>
<sequence length="493" mass="54454">MEFKITGQTIIDILKANDLFISCDSDFGGKIFQSITFNSKDAQSGTLFICKGMGFKKEYLEDAITHGAEGFLAEEPMSVSIPGVITGNVRRAMALVAKAFYGYQPGDFNLFGVTGTKGKSTTVYYLKNILEYATGKKPAFLTTVDIFDGVEFAEATLTTPEAPTTYAYFAKAVANGCDNVVMELSSQADKMERLVGMAYQYGIYINISDDHIAPNEHKDFEEYLGCKMNIVARYQKAVINLDDAHSDCALKAAAGAERVLTYSVHEDTGADVYAKDIRRDGHKTRFTAVTPDWEYPMEIIIPGVFNVGNALGATAVAYMMGLEPEKIANAVAVTQVDGRMNIYEKDGYIAIVDYAHNQASIHAAYEALRDYYPDRKIQVVFGCPGCKAFQRRRDMAEESAAFCDYIYITAEDPSYKDPMEVSKEIEEYAVAAGGRCEIIIDRKEAIKTAISRLKKDEILIIAGKGSEHYQVVNGIAEPYEGDTVLAKRYIAQK</sequence>
<reference evidence="14" key="1">
    <citation type="submission" date="2016-10" db="EMBL/GenBank/DDBJ databases">
        <authorList>
            <person name="Varghese N."/>
            <person name="Submissions S."/>
        </authorList>
    </citation>
    <scope>NUCLEOTIDE SEQUENCE [LARGE SCALE GENOMIC DNA]</scope>
    <source>
        <strain evidence="14">VPI 5359</strain>
    </source>
</reference>
<dbReference type="InterPro" id="IPR036615">
    <property type="entry name" value="Mur_ligase_C_dom_sf"/>
</dbReference>
<name>A0A1H3HA45_EUBBA</name>
<feature type="domain" description="Mur ligase central" evidence="12">
    <location>
        <begin position="113"/>
        <end position="317"/>
    </location>
</feature>
<dbReference type="GO" id="GO:0004326">
    <property type="term" value="F:tetrahydrofolylpolyglutamate synthase activity"/>
    <property type="evidence" value="ECO:0007669"/>
    <property type="project" value="InterPro"/>
</dbReference>
<comment type="subcellular location">
    <subcellularLocation>
        <location evidence="10">Cytoplasm</location>
    </subcellularLocation>
</comment>
<organism evidence="13 14">
    <name type="scientific">Eubacterium barkeri</name>
    <name type="common">Clostridium barkeri</name>
    <dbReference type="NCBI Taxonomy" id="1528"/>
    <lineage>
        <taxon>Bacteria</taxon>
        <taxon>Bacillati</taxon>
        <taxon>Bacillota</taxon>
        <taxon>Clostridia</taxon>
        <taxon>Eubacteriales</taxon>
        <taxon>Eubacteriaceae</taxon>
        <taxon>Eubacterium</taxon>
    </lineage>
</organism>
<dbReference type="Pfam" id="PF08245">
    <property type="entry name" value="Mur_ligase_M"/>
    <property type="match status" value="1"/>
</dbReference>
<evidence type="ECO:0000256" key="9">
    <source>
        <dbReference type="ARBA" id="ARBA00023316"/>
    </source>
</evidence>
<dbReference type="STRING" id="1528.SAMN04488579_11711"/>
<evidence type="ECO:0000256" key="7">
    <source>
        <dbReference type="ARBA" id="ARBA00022960"/>
    </source>
</evidence>
<keyword evidence="10" id="KW-0132">Cell division</keyword>
<evidence type="ECO:0000259" key="12">
    <source>
        <dbReference type="Pfam" id="PF08245"/>
    </source>
</evidence>
<dbReference type="InterPro" id="IPR035911">
    <property type="entry name" value="MurE/MurF_N"/>
</dbReference>
<dbReference type="GO" id="GO:0071555">
    <property type="term" value="P:cell wall organization"/>
    <property type="evidence" value="ECO:0007669"/>
    <property type="project" value="UniProtKB-KW"/>
</dbReference>
<dbReference type="InterPro" id="IPR004101">
    <property type="entry name" value="Mur_ligase_C"/>
</dbReference>
<dbReference type="Gene3D" id="3.40.1390.10">
    <property type="entry name" value="MurE/MurF, N-terminal domain"/>
    <property type="match status" value="1"/>
</dbReference>
<evidence type="ECO:0000256" key="6">
    <source>
        <dbReference type="ARBA" id="ARBA00022840"/>
    </source>
</evidence>
<dbReference type="EMBL" id="FNOU01000017">
    <property type="protein sequence ID" value="SDY12351.1"/>
    <property type="molecule type" value="Genomic_DNA"/>
</dbReference>
<dbReference type="GO" id="GO:0008360">
    <property type="term" value="P:regulation of cell shape"/>
    <property type="evidence" value="ECO:0007669"/>
    <property type="project" value="UniProtKB-KW"/>
</dbReference>
<dbReference type="GO" id="GO:0005737">
    <property type="term" value="C:cytoplasm"/>
    <property type="evidence" value="ECO:0007669"/>
    <property type="project" value="UniProtKB-SubCell"/>
</dbReference>
<evidence type="ECO:0000256" key="2">
    <source>
        <dbReference type="ARBA" id="ARBA00005898"/>
    </source>
</evidence>
<evidence type="ECO:0000313" key="13">
    <source>
        <dbReference type="EMBL" id="SDY12351.1"/>
    </source>
</evidence>
<evidence type="ECO:0000256" key="1">
    <source>
        <dbReference type="ARBA" id="ARBA00004752"/>
    </source>
</evidence>
<keyword evidence="10" id="KW-0131">Cell cycle</keyword>
<keyword evidence="6" id="KW-0067">ATP-binding</keyword>
<keyword evidence="9 10" id="KW-0961">Cell wall biogenesis/degradation</keyword>
<dbReference type="InterPro" id="IPR005761">
    <property type="entry name" value="UDP-N-AcMur-Glu-dNH2Pim_ligase"/>
</dbReference>
<dbReference type="Pfam" id="PF02875">
    <property type="entry name" value="Mur_ligase_C"/>
    <property type="match status" value="1"/>
</dbReference>
<accession>A0A1H3HA45</accession>
<dbReference type="PANTHER" id="PTHR23135">
    <property type="entry name" value="MUR LIGASE FAMILY MEMBER"/>
    <property type="match status" value="1"/>
</dbReference>
<gene>
    <name evidence="13" type="ORF">SAMN04488579_11711</name>
</gene>
<dbReference type="PANTHER" id="PTHR23135:SF4">
    <property type="entry name" value="UDP-N-ACETYLMURAMOYL-L-ALANYL-D-GLUTAMATE--2,6-DIAMINOPIMELATE LIGASE MURE HOMOLOG, CHLOROPLASTIC"/>
    <property type="match status" value="1"/>
</dbReference>
<protein>
    <submittedName>
        <fullName evidence="13">UDP-N-acetylmuramoylalanyl-D-glutamate--2,6-diaminopimelate ligase</fullName>
    </submittedName>
</protein>
<dbReference type="GO" id="GO:0051301">
    <property type="term" value="P:cell division"/>
    <property type="evidence" value="ECO:0007669"/>
    <property type="project" value="UniProtKB-KW"/>
</dbReference>
<evidence type="ECO:0000256" key="3">
    <source>
        <dbReference type="ARBA" id="ARBA00022490"/>
    </source>
</evidence>
<dbReference type="GO" id="GO:0009252">
    <property type="term" value="P:peptidoglycan biosynthetic process"/>
    <property type="evidence" value="ECO:0007669"/>
    <property type="project" value="UniProtKB-UniPathway"/>
</dbReference>
<dbReference type="InterPro" id="IPR013221">
    <property type="entry name" value="Mur_ligase_cen"/>
</dbReference>
<dbReference type="InterPro" id="IPR036565">
    <property type="entry name" value="Mur-like_cat_sf"/>
</dbReference>
<dbReference type="InterPro" id="IPR018109">
    <property type="entry name" value="Folylpolyglutamate_synth_CS"/>
</dbReference>
<dbReference type="NCBIfam" id="TIGR01085">
    <property type="entry name" value="murE"/>
    <property type="match status" value="1"/>
</dbReference>
<keyword evidence="5" id="KW-0547">Nucleotide-binding</keyword>
<evidence type="ECO:0000256" key="4">
    <source>
        <dbReference type="ARBA" id="ARBA00022598"/>
    </source>
</evidence>
<dbReference type="SUPFAM" id="SSF63418">
    <property type="entry name" value="MurE/MurF N-terminal domain"/>
    <property type="match status" value="1"/>
</dbReference>
<dbReference type="Proteomes" id="UP000199652">
    <property type="component" value="Unassembled WGS sequence"/>
</dbReference>
<dbReference type="SUPFAM" id="SSF53244">
    <property type="entry name" value="MurD-like peptide ligases, peptide-binding domain"/>
    <property type="match status" value="1"/>
</dbReference>
<keyword evidence="14" id="KW-1185">Reference proteome</keyword>
<dbReference type="RefSeq" id="WP_090246015.1">
    <property type="nucleotide sequence ID" value="NZ_FNOU01000017.1"/>
</dbReference>
<dbReference type="Gene3D" id="3.40.1190.10">
    <property type="entry name" value="Mur-like, catalytic domain"/>
    <property type="match status" value="1"/>
</dbReference>
<evidence type="ECO:0000256" key="10">
    <source>
        <dbReference type="RuleBase" id="RU004135"/>
    </source>
</evidence>
<proteinExistence type="inferred from homology"/>
<keyword evidence="4 13" id="KW-0436">Ligase</keyword>
<comment type="pathway">
    <text evidence="1 10">Cell wall biogenesis; peptidoglycan biosynthesis.</text>
</comment>
<evidence type="ECO:0000259" key="11">
    <source>
        <dbReference type="Pfam" id="PF02875"/>
    </source>
</evidence>
<evidence type="ECO:0000256" key="5">
    <source>
        <dbReference type="ARBA" id="ARBA00022741"/>
    </source>
</evidence>
<dbReference type="GO" id="GO:0005524">
    <property type="term" value="F:ATP binding"/>
    <property type="evidence" value="ECO:0007669"/>
    <property type="project" value="UniProtKB-KW"/>
</dbReference>
<dbReference type="OrthoDB" id="9800958at2"/>
<dbReference type="UniPathway" id="UPA00219"/>
<feature type="domain" description="Mur ligase C-terminal" evidence="11">
    <location>
        <begin position="338"/>
        <end position="465"/>
    </location>
</feature>
<dbReference type="Gene3D" id="3.90.190.20">
    <property type="entry name" value="Mur ligase, C-terminal domain"/>
    <property type="match status" value="1"/>
</dbReference>
<evidence type="ECO:0000256" key="8">
    <source>
        <dbReference type="ARBA" id="ARBA00022984"/>
    </source>
</evidence>
<keyword evidence="8 10" id="KW-0573">Peptidoglycan synthesis</keyword>
<keyword evidence="7 10" id="KW-0133">Cell shape</keyword>
<keyword evidence="3" id="KW-0963">Cytoplasm</keyword>
<dbReference type="SUPFAM" id="SSF53623">
    <property type="entry name" value="MurD-like peptide ligases, catalytic domain"/>
    <property type="match status" value="1"/>
</dbReference>
<dbReference type="AlphaFoldDB" id="A0A1H3HA45"/>
<evidence type="ECO:0000313" key="14">
    <source>
        <dbReference type="Proteomes" id="UP000199652"/>
    </source>
</evidence>